<sequence>MEPYFRHVTDEDLSFLESAADNQEDYTIPKLGKFYAHKWAEEEVAHFPDHLHSSKTRYIAQSLLAPDTRAKPSHSAGAGSDLADADMSLNKARLAPLTERIVSALVAERLVLHDGDRSQPGSGSDAAGDRLVRSNSGCVSDSEGSDAELGPRLAPPAGEMLSLEDRLKRELRYIGILDEDEDDVNWDDREDDEVCVTMRTLQRQLREQVRVNRARKERLLPIAKEHSGFQEYMQVIDELDKQVEQSYLKRHRLTKSRKRKSAPAKTVSLSDNAINALGRRRRVIQAIGHLFPTSKFALPSASIYCGSFSAIVGPNGSGKSNVIDALLFVFGYRASKIRQGKLSELIHSSKNAGHIAQCKVEVHFKEIVDGADGAEPTDVPNSEIVLARTASQNNQSKYILNGVTSGYGEVTALLRSKGVDLDHKRFLILQGEVENISQMKPMGQSDSEVGLLEYLEDIIGTAAYKGQIEEARGQVDGLNGTRAERLHRVKIVEREKSSLEAKKNEAVAFVRTENELTRQKSALFQRRRRECRAKADALQGKYEAARAEYDAETTRHAEFRNESKALEETRDLTSKECGVLEKKAKEAAGELARFEREEVQLQVNRKHIKGKLKKTRDSSDKDSHGMSQLRTTLATLDSDIASGRAEVADLEQRVAGEREALEAIGEGLRGKTDAFTAAIEEKQRELAPWKERIGAHQSRLDVALTELKLVEEKMAGAGRQLEQAKHELRRLREVRVEKAQFAETQVEELAAANEEIETSDKALQKAEGRLQVLRAALGDALRKEEEAKAALGATQSQGKVLKAILGQRDLGRIAGIHGRLGSLGTIGSEYDVAVSSACGGALDNIVVQTVQAGQQCVEFLRANNIGRARFVILDTLRKTGAGQVATPEDVPRLFDLVTPADAKFLPAFYHAMGDTVVARDMEQARRVAYGRRRFRVVTVEGNVLEASGTMSGGGSRIARGAMSSTPMAQGDVTAEAVARLTAAREAAEHDCSEQQTALRRMQDKRRTLQARYDELEALLPKLELELKSVDEQVQMAKRRARDLAAVQDTPSDAEAAQKARAEARIAAEQAAIAELQGQCAAIEADIRGLQEKIMQAGGIRLRAQKAKVDGLQERIATVQEELSRWEVAQAKTSKELVRAERSSSGREAQTAELVAQLEAITAEIDAKSGAALEVKQRCDAARARLDTKREELSKIKDELDTKMERFNEMRTHEAALKRQLDDTERALADAARGINYWSSEHDHLALHSIDVADLDAPAAPKADGDGMDVDEPEPEPSALPELSDDELDRLDVAALEAQIEQAEARLQRTRPNLSVLTEYARRAREFRKRMGELDEITSQRDGAQHNLDDLRTRRLEEFMAGFNVISYRLKEMYQMITLGGNAELELVDSLDPFSEGIVFSVMPPKKSWKNISNLSGGEKTLSSLALVFALHQYKPTPLYVMDEIDAALDFRNVSIVANYIKERTRDAQFVIISLRNNMFELADRLIGIYKTDNRTKSIALDATQALGPLHGSSNGDAAASSSIAA</sequence>
<gene>
    <name evidence="1" type="primary">SMC4</name>
    <name evidence="1" type="ORF">IWQ57_002298</name>
</gene>
<keyword evidence="2" id="KW-1185">Reference proteome</keyword>
<comment type="caution">
    <text evidence="1">The sequence shown here is derived from an EMBL/GenBank/DDBJ whole genome shotgun (WGS) entry which is preliminary data.</text>
</comment>
<evidence type="ECO:0000313" key="1">
    <source>
        <dbReference type="EMBL" id="KAJ2771250.1"/>
    </source>
</evidence>
<reference evidence="1" key="1">
    <citation type="submission" date="2022-07" db="EMBL/GenBank/DDBJ databases">
        <title>Phylogenomic reconstructions and comparative analyses of Kickxellomycotina fungi.</title>
        <authorList>
            <person name="Reynolds N.K."/>
            <person name="Stajich J.E."/>
            <person name="Barry K."/>
            <person name="Grigoriev I.V."/>
            <person name="Crous P."/>
            <person name="Smith M.E."/>
        </authorList>
    </citation>
    <scope>NUCLEOTIDE SEQUENCE</scope>
    <source>
        <strain evidence="1">CBS 109366</strain>
    </source>
</reference>
<dbReference type="Proteomes" id="UP001140234">
    <property type="component" value="Unassembled WGS sequence"/>
</dbReference>
<evidence type="ECO:0000313" key="2">
    <source>
        <dbReference type="Proteomes" id="UP001140234"/>
    </source>
</evidence>
<protein>
    <submittedName>
        <fullName evidence="1">Structural maintenance of chromosomes protein 4</fullName>
    </submittedName>
</protein>
<name>A0ACC1K1P9_9FUNG</name>
<proteinExistence type="predicted"/>
<organism evidence="1 2">
    <name type="scientific">Coemansia nantahalensis</name>
    <dbReference type="NCBI Taxonomy" id="2789366"/>
    <lineage>
        <taxon>Eukaryota</taxon>
        <taxon>Fungi</taxon>
        <taxon>Fungi incertae sedis</taxon>
        <taxon>Zoopagomycota</taxon>
        <taxon>Kickxellomycotina</taxon>
        <taxon>Kickxellomycetes</taxon>
        <taxon>Kickxellales</taxon>
        <taxon>Kickxellaceae</taxon>
        <taxon>Coemansia</taxon>
    </lineage>
</organism>
<accession>A0ACC1K1P9</accession>
<dbReference type="EMBL" id="JANBUJ010000571">
    <property type="protein sequence ID" value="KAJ2771250.1"/>
    <property type="molecule type" value="Genomic_DNA"/>
</dbReference>